<proteinExistence type="predicted"/>
<dbReference type="RefSeq" id="WP_207328926.1">
    <property type="nucleotide sequence ID" value="NZ_JAFMYW010000002.1"/>
</dbReference>
<dbReference type="EMBL" id="JAFMYW010000002">
    <property type="protein sequence ID" value="MBO0948988.1"/>
    <property type="molecule type" value="Genomic_DNA"/>
</dbReference>
<comment type="caution">
    <text evidence="1">The sequence shown here is derived from an EMBL/GenBank/DDBJ whole genome shotgun (WGS) entry which is preliminary data.</text>
</comment>
<gene>
    <name evidence="1" type="ORF">J2I46_10370</name>
</gene>
<evidence type="ECO:0008006" key="3">
    <source>
        <dbReference type="Google" id="ProtNLM"/>
    </source>
</evidence>
<evidence type="ECO:0000313" key="2">
    <source>
        <dbReference type="Proteomes" id="UP000664628"/>
    </source>
</evidence>
<dbReference type="Proteomes" id="UP000664628">
    <property type="component" value="Unassembled WGS sequence"/>
</dbReference>
<accession>A0ABS3JHV6</accession>
<protein>
    <recommendedName>
        <fullName evidence="3">HTH luxR-type domain-containing protein</fullName>
    </recommendedName>
</protein>
<keyword evidence="2" id="KW-1185">Reference proteome</keyword>
<organism evidence="1 2">
    <name type="scientific">Fibrella forsythiae</name>
    <dbReference type="NCBI Taxonomy" id="2817061"/>
    <lineage>
        <taxon>Bacteria</taxon>
        <taxon>Pseudomonadati</taxon>
        <taxon>Bacteroidota</taxon>
        <taxon>Cytophagia</taxon>
        <taxon>Cytophagales</taxon>
        <taxon>Spirosomataceae</taxon>
        <taxon>Fibrella</taxon>
    </lineage>
</organism>
<sequence length="280" mass="32081">MSTALYAADPRAAMDEFRQITASLFPTSSAAPQLVVPRQKQLDELNSLNRTISHERFFCVFNLLEAKLEHVTGFGQWLGYIDEQFQIRDYFRIIHKTSLSSLSLMAKTALLVTQAENFQLEFCRNRLIVLIGLQHRNGTYLLCKRTLSPWQYDTHRRVTAWLNEYSIVKEYDNEPLTPRVLASNGIRVEALEKALRTGIYTTLERLPANQRPFTLTELRIARFVAYQANSSSNDLASEFDITLNTVESHSRNLRAKAAQLFGQPFSLREAAAFMRQQGIV</sequence>
<evidence type="ECO:0000313" key="1">
    <source>
        <dbReference type="EMBL" id="MBO0948988.1"/>
    </source>
</evidence>
<name>A0ABS3JHV6_9BACT</name>
<reference evidence="1 2" key="1">
    <citation type="submission" date="2021-03" db="EMBL/GenBank/DDBJ databases">
        <title>Fibrella sp. HMF5405 genome sequencing and assembly.</title>
        <authorList>
            <person name="Kang H."/>
            <person name="Kim H."/>
            <person name="Bae S."/>
            <person name="Joh K."/>
        </authorList>
    </citation>
    <scope>NUCLEOTIDE SEQUENCE [LARGE SCALE GENOMIC DNA]</scope>
    <source>
        <strain evidence="1 2">HMF5405</strain>
    </source>
</reference>